<dbReference type="RefSeq" id="WP_046467747.1">
    <property type="nucleotide sequence ID" value="NZ_LAKJ01000014.1"/>
</dbReference>
<dbReference type="AlphaFoldDB" id="A0A0M2NTQ4"/>
<comment type="caution">
    <text evidence="4">The sequence shown here is derived from an EMBL/GenBank/DDBJ whole genome shotgun (WGS) entry which is preliminary data.</text>
</comment>
<dbReference type="InterPro" id="IPR039143">
    <property type="entry name" value="GNPNAT1-like"/>
</dbReference>
<sequence>MISFRNISRKDISKVSNLRMLLLNNPNSHYGSNNVEELNTIQNAFCDWLKINIENTNINIVISMNDEGVLTSMGIGIIDNRAPIKGSLSGKVGWISSLIVHPDFQNNGLGKETLAHLIEWFSEKSVNKITLQSTEHGEKLYEKMGFNKSIENTFIKEC</sequence>
<reference evidence="4 5" key="1">
    <citation type="submission" date="2015-03" db="EMBL/GenBank/DDBJ databases">
        <title>Genome Assembly of Staphylococcus cohnii subsp. cohnii strain G22B2.</title>
        <authorList>
            <person name="Nair G."/>
            <person name="Kaur G."/>
            <person name="Khatri I."/>
            <person name="Singh N.K."/>
            <person name="Sathyabama S."/>
            <person name="Maurya S.K."/>
            <person name="Subramanian S."/>
            <person name="Agrewala J.N."/>
            <person name="Mayilraj S."/>
        </authorList>
    </citation>
    <scope>NUCLEOTIDE SEQUENCE [LARGE SCALE GENOMIC DNA]</scope>
    <source>
        <strain evidence="4 5">G22B2</strain>
    </source>
</reference>
<evidence type="ECO:0000259" key="3">
    <source>
        <dbReference type="PROSITE" id="PS51186"/>
    </source>
</evidence>
<dbReference type="GO" id="GO:0008080">
    <property type="term" value="F:N-acetyltransferase activity"/>
    <property type="evidence" value="ECO:0007669"/>
    <property type="project" value="TreeGrafter"/>
</dbReference>
<evidence type="ECO:0000256" key="1">
    <source>
        <dbReference type="ARBA" id="ARBA00009623"/>
    </source>
</evidence>
<dbReference type="Pfam" id="PF00583">
    <property type="entry name" value="Acetyltransf_1"/>
    <property type="match status" value="1"/>
</dbReference>
<comment type="similarity">
    <text evidence="1">Belongs to the UPF0039 (ElaA) family.</text>
</comment>
<proteinExistence type="inferred from homology"/>
<accession>A0A0M2NTQ4</accession>
<dbReference type="InterPro" id="IPR016181">
    <property type="entry name" value="Acyl_CoA_acyltransferase"/>
</dbReference>
<dbReference type="Gene3D" id="3.40.630.30">
    <property type="match status" value="1"/>
</dbReference>
<dbReference type="Proteomes" id="UP000034455">
    <property type="component" value="Unassembled WGS sequence"/>
</dbReference>
<evidence type="ECO:0000313" key="5">
    <source>
        <dbReference type="Proteomes" id="UP000034455"/>
    </source>
</evidence>
<dbReference type="PANTHER" id="PTHR13355:SF15">
    <property type="entry name" value="GCN5-RELATED N-ACETYLTRANSFERASE 3, CHLOROPLASTIC"/>
    <property type="match status" value="1"/>
</dbReference>
<name>A0A0M2NTQ4_STACC</name>
<evidence type="ECO:0000313" key="4">
    <source>
        <dbReference type="EMBL" id="KKI63397.1"/>
    </source>
</evidence>
<dbReference type="PROSITE" id="PS51186">
    <property type="entry name" value="GNAT"/>
    <property type="match status" value="1"/>
</dbReference>
<protein>
    <recommendedName>
        <fullName evidence="2">GCN5-related N-acetyltransferase</fullName>
    </recommendedName>
</protein>
<dbReference type="EMBL" id="LAKJ01000014">
    <property type="protein sequence ID" value="KKI63397.1"/>
    <property type="molecule type" value="Genomic_DNA"/>
</dbReference>
<dbReference type="PANTHER" id="PTHR13355">
    <property type="entry name" value="GLUCOSAMINE 6-PHOSPHATE N-ACETYLTRANSFERASE"/>
    <property type="match status" value="1"/>
</dbReference>
<gene>
    <name evidence="4" type="ORF">UF66_0814</name>
</gene>
<evidence type="ECO:0000256" key="2">
    <source>
        <dbReference type="ARBA" id="ARBA00029740"/>
    </source>
</evidence>
<dbReference type="PATRIC" id="fig|74704.6.peg.830"/>
<dbReference type="CDD" id="cd04301">
    <property type="entry name" value="NAT_SF"/>
    <property type="match status" value="1"/>
</dbReference>
<feature type="domain" description="N-acetyltransferase" evidence="3">
    <location>
        <begin position="2"/>
        <end position="158"/>
    </location>
</feature>
<organism evidence="4 5">
    <name type="scientific">Staphylococcus cohnii subsp. cohnii</name>
    <dbReference type="NCBI Taxonomy" id="74704"/>
    <lineage>
        <taxon>Bacteria</taxon>
        <taxon>Bacillati</taxon>
        <taxon>Bacillota</taxon>
        <taxon>Bacilli</taxon>
        <taxon>Bacillales</taxon>
        <taxon>Staphylococcaceae</taxon>
        <taxon>Staphylococcus</taxon>
        <taxon>Staphylococcus cohnii species complex</taxon>
    </lineage>
</organism>
<dbReference type="InterPro" id="IPR000182">
    <property type="entry name" value="GNAT_dom"/>
</dbReference>
<dbReference type="SUPFAM" id="SSF55729">
    <property type="entry name" value="Acyl-CoA N-acyltransferases (Nat)"/>
    <property type="match status" value="1"/>
</dbReference>